<name>A0A0F7L7G7_9VIRU</name>
<accession>A0A0F7L7G7</accession>
<reference evidence="2" key="1">
    <citation type="journal article" date="2015" name="Front. Microbiol.">
        <title>Combining genomic sequencing methods to explore viral diversity and reveal potential virus-host interactions.</title>
        <authorList>
            <person name="Chow C.E."/>
            <person name="Winget D.M."/>
            <person name="White R.A.III."/>
            <person name="Hallam S.J."/>
            <person name="Suttle C.A."/>
        </authorList>
    </citation>
    <scope>NUCLEOTIDE SEQUENCE</scope>
    <source>
        <strain evidence="2">H4084972</strain>
    </source>
</reference>
<proteinExistence type="predicted"/>
<dbReference type="EMBL" id="KR029592">
    <property type="protein sequence ID" value="AKH47362.1"/>
    <property type="molecule type" value="Genomic_DNA"/>
</dbReference>
<reference evidence="2" key="2">
    <citation type="submission" date="2015-03" db="EMBL/GenBank/DDBJ databases">
        <authorList>
            <person name="Chow C.-E.T."/>
            <person name="Winget D.M."/>
            <person name="White R.A.III."/>
            <person name="Hallam S.J."/>
            <person name="Suttle C.A."/>
        </authorList>
    </citation>
    <scope>NUCLEOTIDE SEQUENCE</scope>
    <source>
        <strain evidence="2">H4084972</strain>
    </source>
</reference>
<organism evidence="2">
    <name type="scientific">uncultured marine virus</name>
    <dbReference type="NCBI Taxonomy" id="186617"/>
    <lineage>
        <taxon>Viruses</taxon>
        <taxon>environmental samples</taxon>
    </lineage>
</organism>
<protein>
    <submittedName>
        <fullName evidence="2">Uncharacterized protein</fullName>
    </submittedName>
</protein>
<sequence>MGNWPKLDLFGVKVDPEKKTVCHMGGAPKKNPYPAPPGSGPKGHNCRDCGFKVRFYSGDKGWYKCLQKKHEWAGPATDIKLRSKACSFWVPEDFARKSEILNLRYR</sequence>
<evidence type="ECO:0000313" key="2">
    <source>
        <dbReference type="EMBL" id="AKH47362.1"/>
    </source>
</evidence>
<evidence type="ECO:0000256" key="1">
    <source>
        <dbReference type="SAM" id="MobiDB-lite"/>
    </source>
</evidence>
<feature type="region of interest" description="Disordered" evidence="1">
    <location>
        <begin position="23"/>
        <end position="43"/>
    </location>
</feature>